<evidence type="ECO:0000256" key="4">
    <source>
        <dbReference type="ARBA" id="ARBA00023125"/>
    </source>
</evidence>
<dbReference type="InterPro" id="IPR002197">
    <property type="entry name" value="HTH_Fis"/>
</dbReference>
<evidence type="ECO:0000256" key="6">
    <source>
        <dbReference type="SAM" id="MobiDB-lite"/>
    </source>
</evidence>
<proteinExistence type="predicted"/>
<dbReference type="PRINTS" id="PR01590">
    <property type="entry name" value="HTHFIS"/>
</dbReference>
<dbReference type="InterPro" id="IPR003593">
    <property type="entry name" value="AAA+_ATPase"/>
</dbReference>
<evidence type="ECO:0000256" key="5">
    <source>
        <dbReference type="ARBA" id="ARBA00023163"/>
    </source>
</evidence>
<keyword evidence="4" id="KW-0238">DNA-binding</keyword>
<feature type="region of interest" description="Disordered" evidence="6">
    <location>
        <begin position="462"/>
        <end position="481"/>
    </location>
</feature>
<dbReference type="Pfam" id="PF00158">
    <property type="entry name" value="Sigma54_activat"/>
    <property type="match status" value="1"/>
</dbReference>
<dbReference type="GO" id="GO:0043565">
    <property type="term" value="F:sequence-specific DNA binding"/>
    <property type="evidence" value="ECO:0007669"/>
    <property type="project" value="InterPro"/>
</dbReference>
<dbReference type="PROSITE" id="PS00675">
    <property type="entry name" value="SIGMA54_INTERACT_1"/>
    <property type="match status" value="1"/>
</dbReference>
<keyword evidence="5" id="KW-0804">Transcription</keyword>
<dbReference type="GO" id="GO:0005524">
    <property type="term" value="F:ATP binding"/>
    <property type="evidence" value="ECO:0007669"/>
    <property type="project" value="UniProtKB-KW"/>
</dbReference>
<evidence type="ECO:0000259" key="7">
    <source>
        <dbReference type="PROSITE" id="PS50045"/>
    </source>
</evidence>
<dbReference type="FunFam" id="3.40.50.300:FF:000006">
    <property type="entry name" value="DNA-binding transcriptional regulator NtrC"/>
    <property type="match status" value="1"/>
</dbReference>
<dbReference type="Gene3D" id="1.10.8.60">
    <property type="match status" value="1"/>
</dbReference>
<feature type="compositionally biased region" description="Basic and acidic residues" evidence="6">
    <location>
        <begin position="35"/>
        <end position="58"/>
    </location>
</feature>
<dbReference type="AlphaFoldDB" id="A0A0C1ZKJ2"/>
<dbReference type="Proteomes" id="UP000031599">
    <property type="component" value="Unassembled WGS sequence"/>
</dbReference>
<evidence type="ECO:0000313" key="9">
    <source>
        <dbReference type="Proteomes" id="UP000031599"/>
    </source>
</evidence>
<evidence type="ECO:0000256" key="2">
    <source>
        <dbReference type="ARBA" id="ARBA00022840"/>
    </source>
</evidence>
<dbReference type="Pfam" id="PF02954">
    <property type="entry name" value="HTH_8"/>
    <property type="match status" value="1"/>
</dbReference>
<evidence type="ECO:0000256" key="1">
    <source>
        <dbReference type="ARBA" id="ARBA00022741"/>
    </source>
</evidence>
<dbReference type="Gene3D" id="3.40.50.300">
    <property type="entry name" value="P-loop containing nucleotide triphosphate hydrolases"/>
    <property type="match status" value="1"/>
</dbReference>
<dbReference type="PANTHER" id="PTHR32071:SF57">
    <property type="entry name" value="C4-DICARBOXYLATE TRANSPORT TRANSCRIPTIONAL REGULATORY PROTEIN DCTD"/>
    <property type="match status" value="1"/>
</dbReference>
<name>A0A0C1ZKJ2_9BACT</name>
<gene>
    <name evidence="8" type="ORF">DB30_01921</name>
</gene>
<dbReference type="PROSITE" id="PS00688">
    <property type="entry name" value="SIGMA54_INTERACT_3"/>
    <property type="match status" value="1"/>
</dbReference>
<dbReference type="PROSITE" id="PS50045">
    <property type="entry name" value="SIGMA54_INTERACT_4"/>
    <property type="match status" value="1"/>
</dbReference>
<dbReference type="CDD" id="cd00009">
    <property type="entry name" value="AAA"/>
    <property type="match status" value="1"/>
</dbReference>
<dbReference type="SUPFAM" id="SSF52540">
    <property type="entry name" value="P-loop containing nucleoside triphosphate hydrolases"/>
    <property type="match status" value="1"/>
</dbReference>
<dbReference type="SMART" id="SM00382">
    <property type="entry name" value="AAA"/>
    <property type="match status" value="1"/>
</dbReference>
<dbReference type="EMBL" id="JMCC02000015">
    <property type="protein sequence ID" value="KIG18034.1"/>
    <property type="molecule type" value="Genomic_DNA"/>
</dbReference>
<organism evidence="8 9">
    <name type="scientific">Enhygromyxa salina</name>
    <dbReference type="NCBI Taxonomy" id="215803"/>
    <lineage>
        <taxon>Bacteria</taxon>
        <taxon>Pseudomonadati</taxon>
        <taxon>Myxococcota</taxon>
        <taxon>Polyangia</taxon>
        <taxon>Nannocystales</taxon>
        <taxon>Nannocystaceae</taxon>
        <taxon>Enhygromyxa</taxon>
    </lineage>
</organism>
<keyword evidence="3" id="KW-0805">Transcription regulation</keyword>
<dbReference type="InterPro" id="IPR002078">
    <property type="entry name" value="Sigma_54_int"/>
</dbReference>
<dbReference type="Gene3D" id="1.10.10.60">
    <property type="entry name" value="Homeodomain-like"/>
    <property type="match status" value="1"/>
</dbReference>
<dbReference type="InterPro" id="IPR009057">
    <property type="entry name" value="Homeodomain-like_sf"/>
</dbReference>
<feature type="domain" description="Sigma-54 factor interaction" evidence="7">
    <location>
        <begin position="211"/>
        <end position="439"/>
    </location>
</feature>
<dbReference type="InterPro" id="IPR025943">
    <property type="entry name" value="Sigma_54_int_dom_ATP-bd_2"/>
</dbReference>
<reference evidence="8 9" key="1">
    <citation type="submission" date="2014-12" db="EMBL/GenBank/DDBJ databases">
        <title>Genome assembly of Enhygromyxa salina DSM 15201.</title>
        <authorList>
            <person name="Sharma G."/>
            <person name="Subramanian S."/>
        </authorList>
    </citation>
    <scope>NUCLEOTIDE SEQUENCE [LARGE SCALE GENOMIC DNA]</scope>
    <source>
        <strain evidence="8 9">DSM 15201</strain>
    </source>
</reference>
<sequence>MLTFAGHSLRSLPTGDSGDLVTSSPPMRTLLTWSDRGRDGPAPDHQGQRPRSDRGPLMRLLEHGDGWDRVVVLCLEDGGRAAAGLVRELRELDHAPAVELRILELDDPSDHAQLFTVLGPTVAQFSSEAGSLDVCLSAGTPQMQTLWVILVAAGLLRARMLQVIPAVFVPNPHPHPIRVVRLDIEGFPEIRAMREELGRLRAESHARTGSLIGESEPMRGFLRRLTHVARADVPVLIHGETGTGKELVARAIHAASDRARGPLVAENCASFSEGVLASELFGHERGAFSGAATRHRGLFEQADGGTLFLDEIAETSPRVQVMLLRVLQEGRLRRVGGESEIQVDVRVIAATHRDVPAMVARQEFREDLWYRLRGATLELPPLRERGRDLELLVGHFIAETHTGEGERAWPTAQAWAALRAYRWPGNVRELRAEVVRWRVFYADQDTIGLDMLSPEIRAALTQTTSPEPPDSGPELGVDEPPRPLVEQLGVVEARALQAALSWSSGNLSKAARALEIDRNTLKAKLARHGLR</sequence>
<keyword evidence="2" id="KW-0067">ATP-binding</keyword>
<evidence type="ECO:0000313" key="8">
    <source>
        <dbReference type="EMBL" id="KIG18034.1"/>
    </source>
</evidence>
<dbReference type="SUPFAM" id="SSF46689">
    <property type="entry name" value="Homeodomain-like"/>
    <property type="match status" value="1"/>
</dbReference>
<dbReference type="GO" id="GO:0006355">
    <property type="term" value="P:regulation of DNA-templated transcription"/>
    <property type="evidence" value="ECO:0007669"/>
    <property type="project" value="InterPro"/>
</dbReference>
<feature type="region of interest" description="Disordered" evidence="6">
    <location>
        <begin position="13"/>
        <end position="58"/>
    </location>
</feature>
<dbReference type="Pfam" id="PF25601">
    <property type="entry name" value="AAA_lid_14"/>
    <property type="match status" value="1"/>
</dbReference>
<protein>
    <submittedName>
        <fullName evidence="8">Response regulator of zinc sigma-54-dependent two-component system</fullName>
    </submittedName>
</protein>
<dbReference type="InterPro" id="IPR025944">
    <property type="entry name" value="Sigma_54_int_dom_CS"/>
</dbReference>
<comment type="caution">
    <text evidence="8">The sequence shown here is derived from an EMBL/GenBank/DDBJ whole genome shotgun (WGS) entry which is preliminary data.</text>
</comment>
<dbReference type="InterPro" id="IPR058031">
    <property type="entry name" value="AAA_lid_NorR"/>
</dbReference>
<dbReference type="PANTHER" id="PTHR32071">
    <property type="entry name" value="TRANSCRIPTIONAL REGULATORY PROTEIN"/>
    <property type="match status" value="1"/>
</dbReference>
<keyword evidence="1" id="KW-0547">Nucleotide-binding</keyword>
<evidence type="ECO:0000256" key="3">
    <source>
        <dbReference type="ARBA" id="ARBA00023015"/>
    </source>
</evidence>
<dbReference type="InterPro" id="IPR027417">
    <property type="entry name" value="P-loop_NTPase"/>
</dbReference>
<dbReference type="PROSITE" id="PS00676">
    <property type="entry name" value="SIGMA54_INTERACT_2"/>
    <property type="match status" value="1"/>
</dbReference>
<accession>A0A0C1ZKJ2</accession>
<dbReference type="InterPro" id="IPR025662">
    <property type="entry name" value="Sigma_54_int_dom_ATP-bd_1"/>
</dbReference>